<sequence length="307" mass="35131">MEILTENPSLVLPPSIATIGCFDGVHRGHRYLIQQVCEAAVKRGLHTTLITFPIHPRQVMQADYQPQLLSCLPQKTALLKQLQADYCLMLPFTHELSRLSAKEFMNMLHEQFNIQALLIGYDHRFGHNRSEGFQDYCRYGKELGMEIIQAQALIENGVSISSSIIRKLLKEGNVKDANHFLGYSYYLDGKVVNGYKVGRTLGFPTANLRPSCPDKLIPEEGVYAVHVYLKEQRFAGMLNIGHRPTLNNGSDLSIEVHILDFNADIYDQSMRIEFVQRIRTEQKFTGLNELIEQLQQDRKEVRKLLLE</sequence>
<gene>
    <name evidence="18" type="ORF">DW921_02270</name>
</gene>
<dbReference type="InterPro" id="IPR002606">
    <property type="entry name" value="Riboflavin_kinase_bac"/>
</dbReference>
<keyword evidence="5 15" id="KW-0288">FMN</keyword>
<comment type="catalytic activity">
    <reaction evidence="14 15">
        <text>FMN + ATP + H(+) = FAD + diphosphate</text>
        <dbReference type="Rhea" id="RHEA:17237"/>
        <dbReference type="ChEBI" id="CHEBI:15378"/>
        <dbReference type="ChEBI" id="CHEBI:30616"/>
        <dbReference type="ChEBI" id="CHEBI:33019"/>
        <dbReference type="ChEBI" id="CHEBI:57692"/>
        <dbReference type="ChEBI" id="CHEBI:58210"/>
        <dbReference type="EC" id="2.7.7.2"/>
    </reaction>
</comment>
<evidence type="ECO:0000256" key="14">
    <source>
        <dbReference type="ARBA" id="ARBA00049494"/>
    </source>
</evidence>
<dbReference type="GO" id="GO:0006747">
    <property type="term" value="P:FAD biosynthetic process"/>
    <property type="evidence" value="ECO:0007669"/>
    <property type="project" value="UniProtKB-UniRule"/>
</dbReference>
<dbReference type="PANTHER" id="PTHR22749:SF6">
    <property type="entry name" value="RIBOFLAVIN KINASE"/>
    <property type="match status" value="1"/>
</dbReference>
<comment type="caution">
    <text evidence="18">The sequence shown here is derived from an EMBL/GenBank/DDBJ whole genome shotgun (WGS) entry which is preliminary data.</text>
</comment>
<dbReference type="Gene3D" id="2.40.30.30">
    <property type="entry name" value="Riboflavin kinase-like"/>
    <property type="match status" value="1"/>
</dbReference>
<evidence type="ECO:0000313" key="19">
    <source>
        <dbReference type="Proteomes" id="UP000283855"/>
    </source>
</evidence>
<comment type="similarity">
    <text evidence="15">Belongs to the ribF family.</text>
</comment>
<keyword evidence="4 15" id="KW-0285">Flavoprotein</keyword>
<evidence type="ECO:0000256" key="16">
    <source>
        <dbReference type="SAM" id="Coils"/>
    </source>
</evidence>
<evidence type="ECO:0000256" key="10">
    <source>
        <dbReference type="ARBA" id="ARBA00022827"/>
    </source>
</evidence>
<evidence type="ECO:0000256" key="11">
    <source>
        <dbReference type="ARBA" id="ARBA00022840"/>
    </source>
</evidence>
<evidence type="ECO:0000256" key="9">
    <source>
        <dbReference type="ARBA" id="ARBA00022777"/>
    </source>
</evidence>
<dbReference type="Pfam" id="PF01687">
    <property type="entry name" value="Flavokinase"/>
    <property type="match status" value="1"/>
</dbReference>
<dbReference type="FunFam" id="3.40.50.620:FF:000021">
    <property type="entry name" value="Riboflavin biosynthesis protein"/>
    <property type="match status" value="1"/>
</dbReference>
<organism evidence="18 19">
    <name type="scientific">Phocaeicola coprophilus</name>
    <dbReference type="NCBI Taxonomy" id="387090"/>
    <lineage>
        <taxon>Bacteria</taxon>
        <taxon>Pseudomonadati</taxon>
        <taxon>Bacteroidota</taxon>
        <taxon>Bacteroidia</taxon>
        <taxon>Bacteroidales</taxon>
        <taxon>Bacteroidaceae</taxon>
        <taxon>Phocaeicola</taxon>
    </lineage>
</organism>
<dbReference type="AlphaFoldDB" id="A0A413T3Z6"/>
<comment type="pathway">
    <text evidence="2 15">Cofactor biosynthesis; FAD biosynthesis; FAD from FMN: step 1/1.</text>
</comment>
<comment type="function">
    <text evidence="1">Catalyzes the phosphorylation of riboflavin to FMN followed by the adenylation of FMN to FAD.</text>
</comment>
<evidence type="ECO:0000313" key="18">
    <source>
        <dbReference type="EMBL" id="RHA78294.1"/>
    </source>
</evidence>
<dbReference type="GO" id="GO:0009231">
    <property type="term" value="P:riboflavin biosynthetic process"/>
    <property type="evidence" value="ECO:0007669"/>
    <property type="project" value="InterPro"/>
</dbReference>
<dbReference type="GO" id="GO:0003919">
    <property type="term" value="F:FMN adenylyltransferase activity"/>
    <property type="evidence" value="ECO:0007669"/>
    <property type="project" value="UniProtKB-UniRule"/>
</dbReference>
<accession>A0A413T3Z6</accession>
<dbReference type="InterPro" id="IPR014729">
    <property type="entry name" value="Rossmann-like_a/b/a_fold"/>
</dbReference>
<dbReference type="GO" id="GO:0009398">
    <property type="term" value="P:FMN biosynthetic process"/>
    <property type="evidence" value="ECO:0007669"/>
    <property type="project" value="UniProtKB-UniRule"/>
</dbReference>
<dbReference type="RefSeq" id="WP_022276735.1">
    <property type="nucleotide sequence ID" value="NZ_CABJGD010000003.1"/>
</dbReference>
<dbReference type="PIRSF" id="PIRSF004491">
    <property type="entry name" value="FAD_Synth"/>
    <property type="match status" value="1"/>
</dbReference>
<evidence type="ECO:0000256" key="3">
    <source>
        <dbReference type="ARBA" id="ARBA00005201"/>
    </source>
</evidence>
<evidence type="ECO:0000256" key="8">
    <source>
        <dbReference type="ARBA" id="ARBA00022741"/>
    </source>
</evidence>
<reference evidence="18 19" key="1">
    <citation type="submission" date="2018-08" db="EMBL/GenBank/DDBJ databases">
        <title>A genome reference for cultivated species of the human gut microbiota.</title>
        <authorList>
            <person name="Zou Y."/>
            <person name="Xue W."/>
            <person name="Luo G."/>
        </authorList>
    </citation>
    <scope>NUCLEOTIDE SEQUENCE [LARGE SCALE GENOMIC DNA]</scope>
    <source>
        <strain evidence="18 19">AM42-38</strain>
    </source>
</reference>
<dbReference type="NCBIfam" id="NF004160">
    <property type="entry name" value="PRK05627.1-3"/>
    <property type="match status" value="1"/>
</dbReference>
<evidence type="ECO:0000256" key="6">
    <source>
        <dbReference type="ARBA" id="ARBA00022679"/>
    </source>
</evidence>
<evidence type="ECO:0000256" key="2">
    <source>
        <dbReference type="ARBA" id="ARBA00004726"/>
    </source>
</evidence>
<dbReference type="FunFam" id="2.40.30.30:FF:000003">
    <property type="entry name" value="Riboflavin biosynthesis protein"/>
    <property type="match status" value="1"/>
</dbReference>
<keyword evidence="6 15" id="KW-0808">Transferase</keyword>
<feature type="domain" description="Riboflavin kinase" evidence="17">
    <location>
        <begin position="180"/>
        <end position="306"/>
    </location>
</feature>
<evidence type="ECO:0000256" key="13">
    <source>
        <dbReference type="ARBA" id="ARBA00047880"/>
    </source>
</evidence>
<dbReference type="InterPro" id="IPR023468">
    <property type="entry name" value="Riboflavin_kinase"/>
</dbReference>
<dbReference type="NCBIfam" id="TIGR00083">
    <property type="entry name" value="ribF"/>
    <property type="match status" value="1"/>
</dbReference>
<dbReference type="InterPro" id="IPR015864">
    <property type="entry name" value="FAD_synthase"/>
</dbReference>
<keyword evidence="7 15" id="KW-0548">Nucleotidyltransferase</keyword>
<dbReference type="SUPFAM" id="SSF52374">
    <property type="entry name" value="Nucleotidylyl transferase"/>
    <property type="match status" value="1"/>
</dbReference>
<dbReference type="InterPro" id="IPR023465">
    <property type="entry name" value="Riboflavin_kinase_dom_sf"/>
</dbReference>
<dbReference type="Gene3D" id="3.40.50.620">
    <property type="entry name" value="HUPs"/>
    <property type="match status" value="1"/>
</dbReference>
<keyword evidence="10 15" id="KW-0274">FAD</keyword>
<dbReference type="EC" id="2.7.1.26" evidence="15"/>
<dbReference type="NCBIfam" id="NF004162">
    <property type="entry name" value="PRK05627.1-5"/>
    <property type="match status" value="1"/>
</dbReference>
<protein>
    <recommendedName>
        <fullName evidence="15">Riboflavin biosynthesis protein</fullName>
    </recommendedName>
    <domain>
        <recommendedName>
            <fullName evidence="15">Riboflavin kinase</fullName>
            <ecNumber evidence="15">2.7.1.26</ecNumber>
        </recommendedName>
        <alternativeName>
            <fullName evidence="15">Flavokinase</fullName>
        </alternativeName>
    </domain>
    <domain>
        <recommendedName>
            <fullName evidence="15">FMN adenylyltransferase</fullName>
            <ecNumber evidence="15">2.7.7.2</ecNumber>
        </recommendedName>
        <alternativeName>
            <fullName evidence="15">FAD pyrophosphorylase</fullName>
        </alternativeName>
        <alternativeName>
            <fullName evidence="15">FAD synthase</fullName>
        </alternativeName>
    </domain>
</protein>
<dbReference type="UniPathway" id="UPA00277">
    <property type="reaction ID" value="UER00407"/>
</dbReference>
<keyword evidence="12" id="KW-0511">Multifunctional enzyme</keyword>
<evidence type="ECO:0000259" key="17">
    <source>
        <dbReference type="SMART" id="SM00904"/>
    </source>
</evidence>
<evidence type="ECO:0000256" key="15">
    <source>
        <dbReference type="PIRNR" id="PIRNR004491"/>
    </source>
</evidence>
<evidence type="ECO:0000256" key="5">
    <source>
        <dbReference type="ARBA" id="ARBA00022643"/>
    </source>
</evidence>
<dbReference type="PANTHER" id="PTHR22749">
    <property type="entry name" value="RIBOFLAVIN KINASE/FMN ADENYLYLTRANSFERASE"/>
    <property type="match status" value="1"/>
</dbReference>
<keyword evidence="9 15" id="KW-0418">Kinase</keyword>
<dbReference type="InterPro" id="IPR015865">
    <property type="entry name" value="Riboflavin_kinase_bac/euk"/>
</dbReference>
<evidence type="ECO:0000256" key="7">
    <source>
        <dbReference type="ARBA" id="ARBA00022695"/>
    </source>
</evidence>
<dbReference type="UniPathway" id="UPA00276">
    <property type="reaction ID" value="UER00406"/>
</dbReference>
<dbReference type="EMBL" id="QSFT01000003">
    <property type="protein sequence ID" value="RHA78294.1"/>
    <property type="molecule type" value="Genomic_DNA"/>
</dbReference>
<keyword evidence="11 15" id="KW-0067">ATP-binding</keyword>
<dbReference type="GO" id="GO:0008531">
    <property type="term" value="F:riboflavin kinase activity"/>
    <property type="evidence" value="ECO:0007669"/>
    <property type="project" value="UniProtKB-UniRule"/>
</dbReference>
<dbReference type="SMART" id="SM00904">
    <property type="entry name" value="Flavokinase"/>
    <property type="match status" value="1"/>
</dbReference>
<dbReference type="SUPFAM" id="SSF82114">
    <property type="entry name" value="Riboflavin kinase-like"/>
    <property type="match status" value="1"/>
</dbReference>
<keyword evidence="8 15" id="KW-0547">Nucleotide-binding</keyword>
<dbReference type="GO" id="GO:0005524">
    <property type="term" value="F:ATP binding"/>
    <property type="evidence" value="ECO:0007669"/>
    <property type="project" value="UniProtKB-UniRule"/>
</dbReference>
<comment type="pathway">
    <text evidence="3 15">Cofactor biosynthesis; FMN biosynthesis; FMN from riboflavin (ATP route): step 1/1.</text>
</comment>
<feature type="coiled-coil region" evidence="16">
    <location>
        <begin position="277"/>
        <end position="307"/>
    </location>
</feature>
<keyword evidence="16" id="KW-0175">Coiled coil</keyword>
<comment type="catalytic activity">
    <reaction evidence="13 15">
        <text>riboflavin + ATP = FMN + ADP + H(+)</text>
        <dbReference type="Rhea" id="RHEA:14357"/>
        <dbReference type="ChEBI" id="CHEBI:15378"/>
        <dbReference type="ChEBI" id="CHEBI:30616"/>
        <dbReference type="ChEBI" id="CHEBI:57986"/>
        <dbReference type="ChEBI" id="CHEBI:58210"/>
        <dbReference type="ChEBI" id="CHEBI:456216"/>
        <dbReference type="EC" id="2.7.1.26"/>
    </reaction>
</comment>
<name>A0A413T3Z6_9BACT</name>
<evidence type="ECO:0000256" key="12">
    <source>
        <dbReference type="ARBA" id="ARBA00023268"/>
    </source>
</evidence>
<dbReference type="Proteomes" id="UP000283855">
    <property type="component" value="Unassembled WGS sequence"/>
</dbReference>
<dbReference type="Pfam" id="PF06574">
    <property type="entry name" value="FAD_syn"/>
    <property type="match status" value="1"/>
</dbReference>
<dbReference type="EC" id="2.7.7.2" evidence="15"/>
<proteinExistence type="inferred from homology"/>
<dbReference type="CDD" id="cd02064">
    <property type="entry name" value="FAD_synthetase_N"/>
    <property type="match status" value="1"/>
</dbReference>
<evidence type="ECO:0000256" key="1">
    <source>
        <dbReference type="ARBA" id="ARBA00002121"/>
    </source>
</evidence>
<evidence type="ECO:0000256" key="4">
    <source>
        <dbReference type="ARBA" id="ARBA00022630"/>
    </source>
</evidence>